<comment type="catalytic activity">
    <reaction evidence="1">
        <text>Thiol-dependent hydrolysis of ester, thioester, amide, peptide and isopeptide bonds formed by the C-terminal Gly of ubiquitin (a 76-residue protein attached to proteins as an intracellular targeting signal).</text>
        <dbReference type="EC" id="3.4.19.12"/>
    </reaction>
</comment>
<dbReference type="PROSITE" id="PS50802">
    <property type="entry name" value="OTU"/>
    <property type="match status" value="1"/>
</dbReference>
<keyword evidence="6" id="KW-0677">Repeat</keyword>
<keyword evidence="7 12" id="KW-0863">Zinc-finger</keyword>
<proteinExistence type="inferred from homology"/>
<dbReference type="Gene3D" id="4.10.1060.10">
    <property type="entry name" value="Zinc finger, RanBP2-type"/>
    <property type="match status" value="2"/>
</dbReference>
<protein>
    <recommendedName>
        <fullName evidence="3">ubiquitinyl hydrolase 1</fullName>
        <ecNumber evidence="3">3.4.19.12</ecNumber>
    </recommendedName>
</protein>
<dbReference type="Pfam" id="PF02338">
    <property type="entry name" value="OTU"/>
    <property type="match status" value="1"/>
</dbReference>
<evidence type="ECO:0000313" key="17">
    <source>
        <dbReference type="Proteomes" id="UP000198287"/>
    </source>
</evidence>
<feature type="domain" description="RanBP2-type" evidence="14">
    <location>
        <begin position="241"/>
        <end position="270"/>
    </location>
</feature>
<keyword evidence="17" id="KW-1185">Reference proteome</keyword>
<dbReference type="STRING" id="158441.A0A226E5S9"/>
<dbReference type="CDD" id="cd22767">
    <property type="entry name" value="OTU_ZRANB1"/>
    <property type="match status" value="1"/>
</dbReference>
<keyword evidence="4" id="KW-0645">Protease</keyword>
<sequence>MSCDGRKWECLYCTFLNWQSAIKCTMCRSPKPLEVIEEGAPPPLSSFPSEDSIIPLSNKSLRLPIVSSQFETSSGLIPSSSEIQGACHLSPCASRVIGGGTTQQKYTSNKLQEISSPKRRTPSSHDKLGSKQWANRWNWTCPSCYTQNWMNASSCKNCNTKFNSQCLNDASEEEDAFVPKIQESLKISELAETGNYTESIKRPNLPNCSPADSPAKINTTFPQGAEKYTRSNSPNNPSNANQEKWTCPVCTYDNWPRSVKCIMCECTQSGDQAMSLGTNEVNNGSLFSQTNLCVDSVMTPALANLSLGVSNNCSRNFETSRYEGNALNTNYSDTMRMRLFRGSEMDRRWLDACCGVVDGNVQLVEEYLSSGGDPTRQLSESEVALLDRPSAFDIGFTLIHLAIRFHQEDVLATLLSQVDGTQPVAKRVPSYAAPNVALEIRRFAMASIRPRKGTLRCHYTSELVTFTLPSEIDEMTPETQETLFDEILDRDVQKELENGQIINWSIEVSEQLNSRLYALWNRSAGDCLLDSILQATWGIFDRDNGLRRALSDSLHDCTTQFYQRWKESELHHARHLNYSLNEAQCSTDWAKLLSLASQPGSSLEQLHIFALAHILRRPIIVYGVKYVKSFRGEAIGFARYEGVYLPLLWETSFCWRWPITLGYTRGHFSALVPMEPDCDPLARVDSAAQLGPEVNERSIYLPLTTVDGAVLPIQFLTQSEIGKEEFILSQWLDVAFTENGVMVCRQRIQKRPLLVAQMVEEWFNHYRRLGQMTTAPYMRQSTTNCYSSGEGESDND</sequence>
<evidence type="ECO:0000256" key="2">
    <source>
        <dbReference type="ARBA" id="ARBA00005865"/>
    </source>
</evidence>
<evidence type="ECO:0000256" key="9">
    <source>
        <dbReference type="ARBA" id="ARBA00022801"/>
    </source>
</evidence>
<dbReference type="OMA" id="MCDTKDD"/>
<feature type="domain" description="OTU" evidence="15">
    <location>
        <begin position="516"/>
        <end position="674"/>
    </location>
</feature>
<dbReference type="InterPro" id="IPR001876">
    <property type="entry name" value="Znf_RanBP2"/>
</dbReference>
<keyword evidence="8" id="KW-0833">Ubl conjugation pathway</keyword>
<name>A0A226E5S9_FOLCA</name>
<dbReference type="GO" id="GO:0016477">
    <property type="term" value="P:cell migration"/>
    <property type="evidence" value="ECO:0007669"/>
    <property type="project" value="TreeGrafter"/>
</dbReference>
<reference evidence="16 17" key="1">
    <citation type="submission" date="2015-12" db="EMBL/GenBank/DDBJ databases">
        <title>The genome of Folsomia candida.</title>
        <authorList>
            <person name="Faddeeva A."/>
            <person name="Derks M.F."/>
            <person name="Anvar Y."/>
            <person name="Smit S."/>
            <person name="Van Straalen N."/>
            <person name="Roelofs D."/>
        </authorList>
    </citation>
    <scope>NUCLEOTIDE SEQUENCE [LARGE SCALE GENOMIC DNA]</scope>
    <source>
        <strain evidence="16 17">VU population</strain>
        <tissue evidence="16">Whole body</tissue>
    </source>
</reference>
<dbReference type="PROSITE" id="PS01358">
    <property type="entry name" value="ZF_RANBP2_1"/>
    <property type="match status" value="3"/>
</dbReference>
<dbReference type="InterPro" id="IPR041294">
    <property type="entry name" value="AnkUBD"/>
</dbReference>
<accession>A0A226E5S9</accession>
<dbReference type="GO" id="GO:0005737">
    <property type="term" value="C:cytoplasm"/>
    <property type="evidence" value="ECO:0007669"/>
    <property type="project" value="TreeGrafter"/>
</dbReference>
<dbReference type="Proteomes" id="UP000198287">
    <property type="component" value="Unassembled WGS sequence"/>
</dbReference>
<evidence type="ECO:0000256" key="12">
    <source>
        <dbReference type="PROSITE-ProRule" id="PRU00322"/>
    </source>
</evidence>
<evidence type="ECO:0000313" key="16">
    <source>
        <dbReference type="EMBL" id="OXA52799.1"/>
    </source>
</evidence>
<organism evidence="16 17">
    <name type="scientific">Folsomia candida</name>
    <name type="common">Springtail</name>
    <dbReference type="NCBI Taxonomy" id="158441"/>
    <lineage>
        <taxon>Eukaryota</taxon>
        <taxon>Metazoa</taxon>
        <taxon>Ecdysozoa</taxon>
        <taxon>Arthropoda</taxon>
        <taxon>Hexapoda</taxon>
        <taxon>Collembola</taxon>
        <taxon>Entomobryomorpha</taxon>
        <taxon>Isotomoidea</taxon>
        <taxon>Isotomidae</taxon>
        <taxon>Proisotominae</taxon>
        <taxon>Folsomia</taxon>
    </lineage>
</organism>
<comment type="caution">
    <text evidence="16">The sequence shown here is derived from an EMBL/GenBank/DDBJ whole genome shotgun (WGS) entry which is preliminary data.</text>
</comment>
<keyword evidence="9" id="KW-0378">Hydrolase</keyword>
<evidence type="ECO:0000256" key="4">
    <source>
        <dbReference type="ARBA" id="ARBA00022670"/>
    </source>
</evidence>
<dbReference type="SMART" id="SM00547">
    <property type="entry name" value="ZnF_RBZ"/>
    <property type="match status" value="3"/>
</dbReference>
<dbReference type="GO" id="GO:0008270">
    <property type="term" value="F:zinc ion binding"/>
    <property type="evidence" value="ECO:0007669"/>
    <property type="project" value="UniProtKB-KW"/>
</dbReference>
<keyword evidence="5" id="KW-0479">Metal-binding</keyword>
<keyword evidence="10" id="KW-0788">Thiol protease</keyword>
<evidence type="ECO:0000259" key="15">
    <source>
        <dbReference type="PROSITE" id="PS50802"/>
    </source>
</evidence>
<dbReference type="GO" id="GO:0035523">
    <property type="term" value="P:protein K29-linked deubiquitination"/>
    <property type="evidence" value="ECO:0007669"/>
    <property type="project" value="TreeGrafter"/>
</dbReference>
<dbReference type="EMBL" id="LNIX01000006">
    <property type="protein sequence ID" value="OXA52799.1"/>
    <property type="molecule type" value="Genomic_DNA"/>
</dbReference>
<comment type="similarity">
    <text evidence="2">Belongs to the peptidase C64 family.</text>
</comment>
<dbReference type="GO" id="GO:0030177">
    <property type="term" value="P:positive regulation of Wnt signaling pathway"/>
    <property type="evidence" value="ECO:0007669"/>
    <property type="project" value="TreeGrafter"/>
</dbReference>
<dbReference type="PROSITE" id="PS50199">
    <property type="entry name" value="ZF_RANBP2_2"/>
    <property type="match status" value="2"/>
</dbReference>
<evidence type="ECO:0000256" key="1">
    <source>
        <dbReference type="ARBA" id="ARBA00000707"/>
    </source>
</evidence>
<dbReference type="GO" id="GO:0007010">
    <property type="term" value="P:cytoskeleton organization"/>
    <property type="evidence" value="ECO:0007669"/>
    <property type="project" value="TreeGrafter"/>
</dbReference>
<dbReference type="GO" id="GO:0004843">
    <property type="term" value="F:cysteine-type deubiquitinase activity"/>
    <property type="evidence" value="ECO:0007669"/>
    <property type="project" value="UniProtKB-EC"/>
</dbReference>
<dbReference type="GO" id="GO:0005634">
    <property type="term" value="C:nucleus"/>
    <property type="evidence" value="ECO:0007669"/>
    <property type="project" value="TreeGrafter"/>
</dbReference>
<evidence type="ECO:0000256" key="10">
    <source>
        <dbReference type="ARBA" id="ARBA00022807"/>
    </source>
</evidence>
<dbReference type="GO" id="GO:0071947">
    <property type="term" value="P:protein deubiquitination involved in ubiquitin-dependent protein catabolic process"/>
    <property type="evidence" value="ECO:0007669"/>
    <property type="project" value="TreeGrafter"/>
</dbReference>
<dbReference type="AlphaFoldDB" id="A0A226E5S9"/>
<gene>
    <name evidence="16" type="ORF">Fcan01_12353</name>
</gene>
<dbReference type="PANTHER" id="PTHR13367:SF28">
    <property type="entry name" value="UBIQUITIN THIOESTERASE ZRANB1"/>
    <property type="match status" value="1"/>
</dbReference>
<dbReference type="Gene3D" id="1.25.40.560">
    <property type="match status" value="1"/>
</dbReference>
<dbReference type="GO" id="GO:0070530">
    <property type="term" value="F:K63-linked polyubiquitin modification-dependent protein binding"/>
    <property type="evidence" value="ECO:0007669"/>
    <property type="project" value="TreeGrafter"/>
</dbReference>
<dbReference type="InterPro" id="IPR003323">
    <property type="entry name" value="OTU_dom"/>
</dbReference>
<feature type="domain" description="RanBP2-type" evidence="14">
    <location>
        <begin position="3"/>
        <end position="33"/>
    </location>
</feature>
<evidence type="ECO:0000256" key="5">
    <source>
        <dbReference type="ARBA" id="ARBA00022723"/>
    </source>
</evidence>
<dbReference type="EC" id="3.4.19.12" evidence="3"/>
<keyword evidence="11" id="KW-0862">Zinc</keyword>
<feature type="region of interest" description="Disordered" evidence="13">
    <location>
        <begin position="106"/>
        <end position="129"/>
    </location>
</feature>
<dbReference type="Pfam" id="PF18418">
    <property type="entry name" value="AnkUBD"/>
    <property type="match status" value="1"/>
</dbReference>
<feature type="compositionally biased region" description="Polar residues" evidence="13">
    <location>
        <begin position="106"/>
        <end position="115"/>
    </location>
</feature>
<dbReference type="GO" id="GO:1990168">
    <property type="term" value="P:protein K33-linked deubiquitination"/>
    <property type="evidence" value="ECO:0007669"/>
    <property type="project" value="TreeGrafter"/>
</dbReference>
<evidence type="ECO:0000256" key="3">
    <source>
        <dbReference type="ARBA" id="ARBA00012759"/>
    </source>
</evidence>
<evidence type="ECO:0000256" key="11">
    <source>
        <dbReference type="ARBA" id="ARBA00022833"/>
    </source>
</evidence>
<evidence type="ECO:0000256" key="7">
    <source>
        <dbReference type="ARBA" id="ARBA00022771"/>
    </source>
</evidence>
<dbReference type="OrthoDB" id="6275030at2759"/>
<evidence type="ECO:0000256" key="8">
    <source>
        <dbReference type="ARBA" id="ARBA00022786"/>
    </source>
</evidence>
<dbReference type="InterPro" id="IPR051346">
    <property type="entry name" value="OTU_Deubiquitinase"/>
</dbReference>
<dbReference type="PANTHER" id="PTHR13367">
    <property type="entry name" value="UBIQUITIN THIOESTERASE"/>
    <property type="match status" value="1"/>
</dbReference>
<dbReference type="InterPro" id="IPR049768">
    <property type="entry name" value="ZRANB1_OTU"/>
</dbReference>
<evidence type="ECO:0000256" key="6">
    <source>
        <dbReference type="ARBA" id="ARBA00022737"/>
    </source>
</evidence>
<evidence type="ECO:0000259" key="14">
    <source>
        <dbReference type="PROSITE" id="PS50199"/>
    </source>
</evidence>
<evidence type="ECO:0000256" key="13">
    <source>
        <dbReference type="SAM" id="MobiDB-lite"/>
    </source>
</evidence>